<reference evidence="9 10" key="1">
    <citation type="submission" date="2016-10" db="EMBL/GenBank/DDBJ databases">
        <authorList>
            <person name="Varghese N."/>
            <person name="Submissions S."/>
        </authorList>
    </citation>
    <scope>NUCLEOTIDE SEQUENCE [LARGE SCALE GENOMIC DNA]</scope>
    <source>
        <strain evidence="9 10">ATCC 19403</strain>
    </source>
</reference>
<dbReference type="Gene3D" id="1.10.10.60">
    <property type="entry name" value="Homeodomain-like"/>
    <property type="match status" value="2"/>
</dbReference>
<keyword evidence="3" id="KW-0238">DNA-binding</keyword>
<evidence type="ECO:0000256" key="2">
    <source>
        <dbReference type="ARBA" id="ARBA00023015"/>
    </source>
</evidence>
<dbReference type="InterPro" id="IPR011006">
    <property type="entry name" value="CheY-like_superfamily"/>
</dbReference>
<organism evidence="9 10">
    <name type="scientific">Lacrimispora sphenoides JCM 1415</name>
    <dbReference type="NCBI Taxonomy" id="1297793"/>
    <lineage>
        <taxon>Bacteria</taxon>
        <taxon>Bacillati</taxon>
        <taxon>Bacillota</taxon>
        <taxon>Clostridia</taxon>
        <taxon>Lachnospirales</taxon>
        <taxon>Lachnospiraceae</taxon>
        <taxon>Lacrimispora</taxon>
    </lineage>
</organism>
<dbReference type="PROSITE" id="PS50110">
    <property type="entry name" value="RESPONSE_REGULATORY"/>
    <property type="match status" value="1"/>
</dbReference>
<dbReference type="PANTHER" id="PTHR43280">
    <property type="entry name" value="ARAC-FAMILY TRANSCRIPTIONAL REGULATOR"/>
    <property type="match status" value="1"/>
</dbReference>
<accession>A0ABY1CA42</accession>
<evidence type="ECO:0000256" key="3">
    <source>
        <dbReference type="ARBA" id="ARBA00023125"/>
    </source>
</evidence>
<evidence type="ECO:0000256" key="4">
    <source>
        <dbReference type="ARBA" id="ARBA00023163"/>
    </source>
</evidence>
<gene>
    <name evidence="9" type="ORF">SAMN02745906_2271</name>
</gene>
<keyword evidence="6" id="KW-0597">Phosphoprotein</keyword>
<evidence type="ECO:0000256" key="1">
    <source>
        <dbReference type="ARBA" id="ARBA00018672"/>
    </source>
</evidence>
<evidence type="ECO:0000256" key="6">
    <source>
        <dbReference type="PROSITE-ProRule" id="PRU00169"/>
    </source>
</evidence>
<dbReference type="SUPFAM" id="SSF46689">
    <property type="entry name" value="Homeodomain-like"/>
    <property type="match status" value="2"/>
</dbReference>
<evidence type="ECO:0000259" key="8">
    <source>
        <dbReference type="PROSITE" id="PS50110"/>
    </source>
</evidence>
<dbReference type="InterPro" id="IPR018062">
    <property type="entry name" value="HTH_AraC-typ_CS"/>
</dbReference>
<dbReference type="RefSeq" id="WP_100042379.1">
    <property type="nucleotide sequence ID" value="NZ_LT630003.1"/>
</dbReference>
<dbReference type="SUPFAM" id="SSF52172">
    <property type="entry name" value="CheY-like"/>
    <property type="match status" value="1"/>
</dbReference>
<feature type="domain" description="HTH araC/xylS-type" evidence="7">
    <location>
        <begin position="431"/>
        <end position="529"/>
    </location>
</feature>
<dbReference type="PROSITE" id="PS00041">
    <property type="entry name" value="HTH_ARAC_FAMILY_1"/>
    <property type="match status" value="1"/>
</dbReference>
<keyword evidence="10" id="KW-1185">Reference proteome</keyword>
<keyword evidence="2" id="KW-0805">Transcription regulation</keyword>
<dbReference type="InterPro" id="IPR009057">
    <property type="entry name" value="Homeodomain-like_sf"/>
</dbReference>
<name>A0ABY1CA42_9FIRM</name>
<dbReference type="PANTHER" id="PTHR43280:SF2">
    <property type="entry name" value="HTH-TYPE TRANSCRIPTIONAL REGULATOR EXSA"/>
    <property type="match status" value="1"/>
</dbReference>
<evidence type="ECO:0000256" key="5">
    <source>
        <dbReference type="ARBA" id="ARBA00024867"/>
    </source>
</evidence>
<feature type="modified residue" description="4-aspartylphosphate" evidence="6">
    <location>
        <position position="55"/>
    </location>
</feature>
<dbReference type="InterPro" id="IPR001789">
    <property type="entry name" value="Sig_transdc_resp-reg_receiver"/>
</dbReference>
<dbReference type="SMART" id="SM00342">
    <property type="entry name" value="HTH_ARAC"/>
    <property type="match status" value="1"/>
</dbReference>
<evidence type="ECO:0000313" key="9">
    <source>
        <dbReference type="EMBL" id="SET83239.1"/>
    </source>
</evidence>
<evidence type="ECO:0000259" key="7">
    <source>
        <dbReference type="PROSITE" id="PS01124"/>
    </source>
</evidence>
<comment type="function">
    <text evidence="5">May play the central regulatory role in sporulation. It may be an element of the effector pathway responsible for the activation of sporulation genes in response to nutritional stress. Spo0A may act in concert with spo0H (a sigma factor) to control the expression of some genes that are critical to the sporulation process.</text>
</comment>
<dbReference type="InterPro" id="IPR018060">
    <property type="entry name" value="HTH_AraC"/>
</dbReference>
<keyword evidence="4" id="KW-0804">Transcription</keyword>
<proteinExistence type="predicted"/>
<dbReference type="SMART" id="SM00448">
    <property type="entry name" value="REC"/>
    <property type="match status" value="1"/>
</dbReference>
<dbReference type="Pfam" id="PF00072">
    <property type="entry name" value="Response_reg"/>
    <property type="match status" value="1"/>
</dbReference>
<dbReference type="Gene3D" id="3.40.50.2300">
    <property type="match status" value="1"/>
</dbReference>
<protein>
    <recommendedName>
        <fullName evidence="1">Stage 0 sporulation protein A homolog</fullName>
    </recommendedName>
</protein>
<sequence length="536" mass="62101">MYRIMIVDDEPLILAGVSSLLNWEEHQCKIVRKVTNGCQALAQMEALRPDIVITDIGMPVMDGISFMKASVERGYTASFIFLSNLEEFSLVKEALRLGAVDYLIKLELDEKALIAALERAKDRCNLTRRRIGFMEGGEVTADERIQNYFRHILICDADAHPDERLSVMIRERYPVLLLMVIHFNYKHEGFSETFTRADQKRIINFAENIIHEMVKGFFDRCCLLKKEQKGFILVLSLEGMDDYKESVEAMSIKFRKVIREYFDIPVSFAVSRPVREAEGVQDLLYQAMSAMKETYDNSSSAIVYYLDNCKENFYHSSSFNINCLKKELTGIIRQNDRDGFSNIMNQIIQLFARCKPSRSQAVNACSKLYYYITFLLEEREDQGFPYISDVAGQLNHLSDLNAVIAWLEGVRDQVAEGLETYKESRKDKYIELVQEYIREHYREKITLNQMSALLNISQGHLSSIFKKQTGKNFSDYVSEVKIEKAKELIGTYQYMMYEISDMLGFDTQYYFSTVFKKITGHTPKEYESITIKKNCS</sequence>
<dbReference type="CDD" id="cd17536">
    <property type="entry name" value="REC_YesN-like"/>
    <property type="match status" value="1"/>
</dbReference>
<feature type="domain" description="Response regulatory" evidence="8">
    <location>
        <begin position="3"/>
        <end position="120"/>
    </location>
</feature>
<dbReference type="Proteomes" id="UP000198970">
    <property type="component" value="Chromosome I"/>
</dbReference>
<dbReference type="PROSITE" id="PS01124">
    <property type="entry name" value="HTH_ARAC_FAMILY_2"/>
    <property type="match status" value="1"/>
</dbReference>
<dbReference type="EMBL" id="LT630003">
    <property type="protein sequence ID" value="SET83239.1"/>
    <property type="molecule type" value="Genomic_DNA"/>
</dbReference>
<evidence type="ECO:0000313" key="10">
    <source>
        <dbReference type="Proteomes" id="UP000198970"/>
    </source>
</evidence>
<dbReference type="Pfam" id="PF12833">
    <property type="entry name" value="HTH_18"/>
    <property type="match status" value="1"/>
</dbReference>